<dbReference type="OrthoDB" id="261587at2"/>
<keyword evidence="8" id="KW-1185">Reference proteome</keyword>
<keyword evidence="3 6" id="KW-1133">Transmembrane helix</keyword>
<organism evidence="7 8">
    <name type="scientific">Paracoccus laeviglucosivorans</name>
    <dbReference type="NCBI Taxonomy" id="1197861"/>
    <lineage>
        <taxon>Bacteria</taxon>
        <taxon>Pseudomonadati</taxon>
        <taxon>Pseudomonadota</taxon>
        <taxon>Alphaproteobacteria</taxon>
        <taxon>Rhodobacterales</taxon>
        <taxon>Paracoccaceae</taxon>
        <taxon>Paracoccus</taxon>
    </lineage>
</organism>
<name>A0A521BAT0_9RHOB</name>
<keyword evidence="4 6" id="KW-0472">Membrane</keyword>
<keyword evidence="2 6" id="KW-0812">Transmembrane</keyword>
<evidence type="ECO:0000256" key="4">
    <source>
        <dbReference type="ARBA" id="ARBA00023136"/>
    </source>
</evidence>
<feature type="transmembrane region" description="Helical" evidence="6">
    <location>
        <begin position="90"/>
        <end position="111"/>
    </location>
</feature>
<sequence>MSDETTRKLPQTEATPDEAKAIPADDLDERMPSKAATVHELLRREGERELSREVFALFWSALAGGITMSLSLVARGIISANLPEIELGHLIEAAGYTFGFIFAIAAGQQLFTENTVTPVVPVLREPSRAHIWQLLRLWGTVLVGNIIGCAIAAAVFVWMPIFTPEVDEKLLEISLHLMEKTPTAMFTGGIVSGWLIAIMVWAIYGLEASKLTLIFLATYLIAIGDFPHVVVGAIEVVYLLLLGQTTPGAAIGTFLIPVTLGNIVGGTAIFALVAHLEVRADEED</sequence>
<evidence type="ECO:0000256" key="1">
    <source>
        <dbReference type="ARBA" id="ARBA00004141"/>
    </source>
</evidence>
<comment type="subcellular location">
    <subcellularLocation>
        <location evidence="1">Membrane</location>
        <topology evidence="1">Multi-pass membrane protein</topology>
    </subcellularLocation>
</comment>
<feature type="region of interest" description="Disordered" evidence="5">
    <location>
        <begin position="1"/>
        <end position="26"/>
    </location>
</feature>
<dbReference type="InterPro" id="IPR000292">
    <property type="entry name" value="For/NO2_transpt"/>
</dbReference>
<gene>
    <name evidence="7" type="ORF">SAMN06265221_102189</name>
</gene>
<feature type="transmembrane region" description="Helical" evidence="6">
    <location>
        <begin position="183"/>
        <end position="204"/>
    </location>
</feature>
<evidence type="ECO:0000256" key="2">
    <source>
        <dbReference type="ARBA" id="ARBA00022692"/>
    </source>
</evidence>
<evidence type="ECO:0000256" key="6">
    <source>
        <dbReference type="SAM" id="Phobius"/>
    </source>
</evidence>
<evidence type="ECO:0000313" key="8">
    <source>
        <dbReference type="Proteomes" id="UP000319014"/>
    </source>
</evidence>
<evidence type="ECO:0000256" key="5">
    <source>
        <dbReference type="SAM" id="MobiDB-lite"/>
    </source>
</evidence>
<dbReference type="InterPro" id="IPR023271">
    <property type="entry name" value="Aquaporin-like"/>
</dbReference>
<feature type="transmembrane region" description="Helical" evidence="6">
    <location>
        <begin position="131"/>
        <end position="162"/>
    </location>
</feature>
<proteinExistence type="predicted"/>
<reference evidence="7 8" key="1">
    <citation type="submission" date="2017-05" db="EMBL/GenBank/DDBJ databases">
        <authorList>
            <person name="Varghese N."/>
            <person name="Submissions S."/>
        </authorList>
    </citation>
    <scope>NUCLEOTIDE SEQUENCE [LARGE SCALE GENOMIC DNA]</scope>
    <source>
        <strain evidence="7 8">DSM 100094</strain>
    </source>
</reference>
<dbReference type="PANTHER" id="PTHR30520:SF2">
    <property type="entry name" value="INNER MEMBRANE PROTEIN YFDC"/>
    <property type="match status" value="1"/>
</dbReference>
<feature type="transmembrane region" description="Helical" evidence="6">
    <location>
        <begin position="216"/>
        <end position="242"/>
    </location>
</feature>
<feature type="transmembrane region" description="Helical" evidence="6">
    <location>
        <begin position="254"/>
        <end position="276"/>
    </location>
</feature>
<evidence type="ECO:0000256" key="3">
    <source>
        <dbReference type="ARBA" id="ARBA00022989"/>
    </source>
</evidence>
<dbReference type="Pfam" id="PF01226">
    <property type="entry name" value="Form_Nir_trans"/>
    <property type="match status" value="1"/>
</dbReference>
<dbReference type="AlphaFoldDB" id="A0A521BAT0"/>
<dbReference type="GO" id="GO:0015499">
    <property type="term" value="F:formate transmembrane transporter activity"/>
    <property type="evidence" value="ECO:0007669"/>
    <property type="project" value="TreeGrafter"/>
</dbReference>
<dbReference type="EMBL" id="FXTK01000002">
    <property type="protein sequence ID" value="SMO44179.1"/>
    <property type="molecule type" value="Genomic_DNA"/>
</dbReference>
<accession>A0A521BAT0</accession>
<feature type="transmembrane region" description="Helical" evidence="6">
    <location>
        <begin position="56"/>
        <end position="78"/>
    </location>
</feature>
<protein>
    <submittedName>
        <fullName evidence="7">Formate/nitrite transporter FocA, FNT family</fullName>
    </submittedName>
</protein>
<dbReference type="GO" id="GO:0005886">
    <property type="term" value="C:plasma membrane"/>
    <property type="evidence" value="ECO:0007669"/>
    <property type="project" value="TreeGrafter"/>
</dbReference>
<dbReference type="Proteomes" id="UP000319014">
    <property type="component" value="Unassembled WGS sequence"/>
</dbReference>
<dbReference type="RefSeq" id="WP_142661728.1">
    <property type="nucleotide sequence ID" value="NZ_FXTK01000002.1"/>
</dbReference>
<evidence type="ECO:0000313" key="7">
    <source>
        <dbReference type="EMBL" id="SMO44179.1"/>
    </source>
</evidence>
<dbReference type="Gene3D" id="1.20.1080.10">
    <property type="entry name" value="Glycerol uptake facilitator protein"/>
    <property type="match status" value="1"/>
</dbReference>
<dbReference type="PANTHER" id="PTHR30520">
    <property type="entry name" value="FORMATE TRANSPORTER-RELATED"/>
    <property type="match status" value="1"/>
</dbReference>